<proteinExistence type="predicted"/>
<dbReference type="EMBL" id="VEVO01000018">
    <property type="protein sequence ID" value="KAF0027842.1"/>
    <property type="molecule type" value="Genomic_DNA"/>
</dbReference>
<keyword evidence="1" id="KW-1133">Transmembrane helix</keyword>
<organism evidence="2 3">
    <name type="scientific">Scophthalmus maximus</name>
    <name type="common">Turbot</name>
    <name type="synonym">Psetta maxima</name>
    <dbReference type="NCBI Taxonomy" id="52904"/>
    <lineage>
        <taxon>Eukaryota</taxon>
        <taxon>Metazoa</taxon>
        <taxon>Chordata</taxon>
        <taxon>Craniata</taxon>
        <taxon>Vertebrata</taxon>
        <taxon>Euteleostomi</taxon>
        <taxon>Actinopterygii</taxon>
        <taxon>Neopterygii</taxon>
        <taxon>Teleostei</taxon>
        <taxon>Neoteleostei</taxon>
        <taxon>Acanthomorphata</taxon>
        <taxon>Carangaria</taxon>
        <taxon>Pleuronectiformes</taxon>
        <taxon>Pleuronectoidei</taxon>
        <taxon>Scophthalmidae</taxon>
        <taxon>Scophthalmus</taxon>
    </lineage>
</organism>
<evidence type="ECO:0000256" key="1">
    <source>
        <dbReference type="SAM" id="Phobius"/>
    </source>
</evidence>
<sequence length="73" mass="8384">MTNAAADVSESDVFTPTGTFLEHTDPAEDFRKMSGLQFMSESSWSSIWLFHTVLTTPLFCFGLKYEEDRRTRI</sequence>
<dbReference type="Proteomes" id="UP000438429">
    <property type="component" value="Unassembled WGS sequence"/>
</dbReference>
<dbReference type="AlphaFoldDB" id="A0A6A4SAR3"/>
<keyword evidence="1" id="KW-0812">Transmembrane</keyword>
<feature type="transmembrane region" description="Helical" evidence="1">
    <location>
        <begin position="43"/>
        <end position="63"/>
    </location>
</feature>
<protein>
    <submittedName>
        <fullName evidence="2">Uncharacterized protein</fullName>
    </submittedName>
</protein>
<gene>
    <name evidence="2" type="ORF">F2P81_020583</name>
</gene>
<keyword evidence="1" id="KW-0472">Membrane</keyword>
<accession>A0A6A4SAR3</accession>
<comment type="caution">
    <text evidence="2">The sequence shown here is derived from an EMBL/GenBank/DDBJ whole genome shotgun (WGS) entry which is preliminary data.</text>
</comment>
<name>A0A6A4SAR3_SCOMX</name>
<evidence type="ECO:0000313" key="2">
    <source>
        <dbReference type="EMBL" id="KAF0027842.1"/>
    </source>
</evidence>
<evidence type="ECO:0000313" key="3">
    <source>
        <dbReference type="Proteomes" id="UP000438429"/>
    </source>
</evidence>
<reference evidence="2 3" key="1">
    <citation type="submission" date="2019-06" db="EMBL/GenBank/DDBJ databases">
        <title>Draft genomes of female and male turbot (Scophthalmus maximus).</title>
        <authorList>
            <person name="Xu H."/>
            <person name="Xu X.-W."/>
            <person name="Shao C."/>
            <person name="Chen S."/>
        </authorList>
    </citation>
    <scope>NUCLEOTIDE SEQUENCE [LARGE SCALE GENOMIC DNA]</scope>
    <source>
        <strain evidence="2">Ysfricsl-2016a</strain>
        <tissue evidence="2">Blood</tissue>
    </source>
</reference>